<dbReference type="AlphaFoldDB" id="A0A1V2ZZJ3"/>
<keyword evidence="2" id="KW-1185">Reference proteome</keyword>
<dbReference type="Proteomes" id="UP000189177">
    <property type="component" value="Unassembled WGS sequence"/>
</dbReference>
<sequence length="207" mass="23345">MATFTLTLHAPDPEQPELQTVSVDESGDELPEYGQVWVWDILYAQQLFALGDTQPAQDLKEILELWAVNMSSKVFQPHQHILNKGYLDLSENLKLVTDETERPAPADGDRRIEVQVTGQVGQMPEVAVSPESLEANDRVHLVLGLAQHFNYANDKFGRELPIHVLALRKYHADIQLPHTREAMDDGPMYAIQKAMEYFQAANQGTVQ</sequence>
<evidence type="ECO:0000313" key="2">
    <source>
        <dbReference type="Proteomes" id="UP000189177"/>
    </source>
</evidence>
<proteinExistence type="predicted"/>
<reference evidence="1 2" key="1">
    <citation type="submission" date="2017-02" db="EMBL/GenBank/DDBJ databases">
        <title>Genomic diversity within the haloalkaliphilic genus Thioalkalivibrio.</title>
        <authorList>
            <person name="Ahn A.-C."/>
            <person name="Meier-Kolthoff J."/>
            <person name="Overmars L."/>
            <person name="Richter M."/>
            <person name="Woyke T."/>
            <person name="Sorokin D.Y."/>
            <person name="Muyzer G."/>
        </authorList>
    </citation>
    <scope>NUCLEOTIDE SEQUENCE [LARGE SCALE GENOMIC DNA]</scope>
    <source>
        <strain evidence="1 2">HL17</strain>
    </source>
</reference>
<dbReference type="STRING" id="252474.B1A74_05135"/>
<accession>A0A1V2ZZJ3</accession>
<protein>
    <submittedName>
        <fullName evidence="1">Uncharacterized protein</fullName>
    </submittedName>
</protein>
<evidence type="ECO:0000313" key="1">
    <source>
        <dbReference type="EMBL" id="OOC10489.1"/>
    </source>
</evidence>
<organism evidence="1 2">
    <name type="scientific">Thioalkalivibrio halophilus</name>
    <dbReference type="NCBI Taxonomy" id="252474"/>
    <lineage>
        <taxon>Bacteria</taxon>
        <taxon>Pseudomonadati</taxon>
        <taxon>Pseudomonadota</taxon>
        <taxon>Gammaproteobacteria</taxon>
        <taxon>Chromatiales</taxon>
        <taxon>Ectothiorhodospiraceae</taxon>
        <taxon>Thioalkalivibrio</taxon>
    </lineage>
</organism>
<dbReference type="RefSeq" id="WP_077243969.1">
    <property type="nucleotide sequence ID" value="NZ_MUZR01000014.1"/>
</dbReference>
<gene>
    <name evidence="1" type="ORF">B1A74_05135</name>
</gene>
<comment type="caution">
    <text evidence="1">The sequence shown here is derived from an EMBL/GenBank/DDBJ whole genome shotgun (WGS) entry which is preliminary data.</text>
</comment>
<dbReference type="EMBL" id="MUZR01000014">
    <property type="protein sequence ID" value="OOC10489.1"/>
    <property type="molecule type" value="Genomic_DNA"/>
</dbReference>
<dbReference type="OrthoDB" id="5782268at2"/>
<name>A0A1V2ZZJ3_9GAMM</name>